<comment type="caution">
    <text evidence="1">The sequence shown here is derived from an EMBL/GenBank/DDBJ whole genome shotgun (WGS) entry which is preliminary data.</text>
</comment>
<sequence>INIDFEGKKIDMGSLLINTDYKVDGLLAGRGTITGSMDNPQFNGYILSDALSINGQLLTDIHGHVYADKSHK</sequence>
<protein>
    <submittedName>
        <fullName evidence="1">Uncharacterized protein</fullName>
    </submittedName>
</protein>
<accession>W1YQF6</accession>
<proteinExistence type="predicted"/>
<organism evidence="1">
    <name type="scientific">human gut metagenome</name>
    <dbReference type="NCBI Taxonomy" id="408170"/>
    <lineage>
        <taxon>unclassified sequences</taxon>
        <taxon>metagenomes</taxon>
        <taxon>organismal metagenomes</taxon>
    </lineage>
</organism>
<evidence type="ECO:0000313" key="1">
    <source>
        <dbReference type="EMBL" id="ETJ43975.1"/>
    </source>
</evidence>
<feature type="non-terminal residue" evidence="1">
    <location>
        <position position="1"/>
    </location>
</feature>
<dbReference type="AlphaFoldDB" id="W1YQF6"/>
<name>W1YQF6_9ZZZZ</name>
<feature type="non-terminal residue" evidence="1">
    <location>
        <position position="72"/>
    </location>
</feature>
<reference evidence="1" key="1">
    <citation type="submission" date="2013-12" db="EMBL/GenBank/DDBJ databases">
        <title>A Varibaculum cambriense genome reconstructed from a premature infant gut community with otherwise low bacterial novelty that shifts toward anaerobic metabolism during the third week of life.</title>
        <authorList>
            <person name="Brown C.T."/>
            <person name="Sharon I."/>
            <person name="Thomas B.C."/>
            <person name="Castelle C.J."/>
            <person name="Morowitz M.J."/>
            <person name="Banfield J.F."/>
        </authorList>
    </citation>
    <scope>NUCLEOTIDE SEQUENCE</scope>
</reference>
<gene>
    <name evidence="1" type="ORF">Q604_UNBC01993G0001</name>
</gene>
<dbReference type="EMBL" id="AZMM01001993">
    <property type="protein sequence ID" value="ETJ43975.1"/>
    <property type="molecule type" value="Genomic_DNA"/>
</dbReference>